<dbReference type="PANTHER" id="PTHR33841:SF1">
    <property type="entry name" value="DNA METHYLTRANSFERASE A"/>
    <property type="match status" value="1"/>
</dbReference>
<dbReference type="SUPFAM" id="SSF53335">
    <property type="entry name" value="S-adenosyl-L-methionine-dependent methyltransferases"/>
    <property type="match status" value="1"/>
</dbReference>
<dbReference type="PANTHER" id="PTHR33841">
    <property type="entry name" value="DNA METHYLTRANSFERASE YEEA-RELATED"/>
    <property type="match status" value="1"/>
</dbReference>
<dbReference type="InterPro" id="IPR011639">
    <property type="entry name" value="MethylTrfase_TaqI-like_dom"/>
</dbReference>
<evidence type="ECO:0000259" key="6">
    <source>
        <dbReference type="Pfam" id="PF07669"/>
    </source>
</evidence>
<dbReference type="OrthoDB" id="249114at2"/>
<dbReference type="InterPro" id="IPR050953">
    <property type="entry name" value="N4_N6_ade-DNA_methylase"/>
</dbReference>
<evidence type="ECO:0000313" key="7">
    <source>
        <dbReference type="EMBL" id="QDU96257.1"/>
    </source>
</evidence>
<sequence>MRTRSHNPFTTVSTSGLLLPVDLLTRIIEGDPDLKGLSPQDYHLRSGERLNEAASRAWNECLAAWKAFRKKLAALPASDAATTLTRDEWLLPLFQELGYGRLQAKKAIEFDHKEYPISHGWENHVPIHLLSARYPLDRRTQGVAGAATRAPYSLLQEMLNRSAQHRWGFVSNGLTLFLLRDNAALARAANVEFDLEAMMDGELYADFMLLFLLCHQSRVEIAQDGKPEDCWLEKWAQQADSQGARAREKLRDGVETAIQSLGAGFLTTKGNNALRERLRSGDLSTQDYYRQLLRVVYRLLMLLVAEEKKTENGQNLLHPPDTTPEVRDRYARFYSVSRIRSLAYQRRGTAHTDLYQSLQVLFLKLRTGYPALGIPGMGSFLFSDDSTPDLDDALLANQDLLDAFRNLCYTEDTSGRGGSYRRPVDFGNLGSEELGSVYESLLELHPNIDTDKGPFTLGTAAGNERKTTGSYYTPTSLINCLLDSALDPVVNEAIDVPDPAEAERKLLDLKVCDPACGSGHFLIAAAERMATHLARLRTGDDQPNTLDVQHAKRDIIGRCIYGVDINPMAVELCKVSLWMEALEPGKPLSFLDHHIQCGNSLLGATPQLLAEGIPDDAFKPIEGDDKKVCAELKKDNKKECEEYQSGQGYLFEPPFKLGNVAVEFAKMTSAKDDSLDAIETKQQRYQDLVQGADYLNARFWADTWCAAFVWKKDESNLGRLCPTERKFRDIERTPHNVLPHVREEVERLRDEYQFLHWYLAFPDVFRVRDAAELGSNATSGWRGGFSTVLGNPPWERFKIQEKEWFSNRVPKITKAKNTAVRRKLISELQLKEPATFFAFTEARRHSEGQSHIVRDSDRFPLCGRGDVNTYSVFAELNRSICSPRGRVGCIVPSGIATDSTTQYFIRDLIETRSLVSLFDFENRKGLFPKVDSRLKFCLLTINGEALDSDSACDLAFYAHDVNDLSEVTRRFSLKSSEFALINPNTGTCPIFRSKMDAEITKAVYHRIPAMVVDGRSPKNSWGFQYLEAMHASHDAAFLKEATETTSIGMLRFYEAKLLHHFDHRWGTYVGNEVVQLDRYDPNAIVQTRWIVDESKGIQKMESRSWTRSWRVAWRDITNSTNERTMIAGILPRVALSHKLPMTTLNDPEMVHCLVSCWSTFILDYIARQKVAGTAMTVHYLKQFPVPSPDIYSANLVFDCDFRDWILPRFLNLTFTAWDLEEFAIDFDYDGPPFRWDEERRFQIRCELDAAYFHLYLGAEEEWGADNPTLREMFPTPRHAVDYIMDTFPIVRRKDEAKHNGDYRTKRTILEIYDQMAAAIRTGQPYQTQLNPPPGPPTDAEGEFVPFENWTEEIRSRYREVIHLPREDQSASHRKRLDSGEKIFLLRLLLRRWDAAVHRHALELALLFALNDGLRNRVLNQQPATAGAAKENSQLRSLQRMDRQLAALEKNGIIVIEYRSNGQFIRQIASPDMDKPLVQSFGERVEEALKAFAFIKGKRETDAFDEEFSEEEIESCLAQYCEESDLAQLVTL</sequence>
<dbReference type="EC" id="2.1.1.72" evidence="1"/>
<dbReference type="RefSeq" id="WP_145054904.1">
    <property type="nucleotide sequence ID" value="NZ_CP036433.1"/>
</dbReference>
<feature type="domain" description="Type II methyltransferase M.TaqI-like" evidence="6">
    <location>
        <begin position="559"/>
        <end position="806"/>
    </location>
</feature>
<accession>A0A518DWP6</accession>
<protein>
    <recommendedName>
        <fullName evidence="1">site-specific DNA-methyltransferase (adenine-specific)</fullName>
        <ecNumber evidence="1">2.1.1.72</ecNumber>
    </recommendedName>
</protein>
<evidence type="ECO:0000256" key="1">
    <source>
        <dbReference type="ARBA" id="ARBA00011900"/>
    </source>
</evidence>
<evidence type="ECO:0000256" key="5">
    <source>
        <dbReference type="ARBA" id="ARBA00047942"/>
    </source>
</evidence>
<dbReference type="EMBL" id="CP036433">
    <property type="protein sequence ID" value="QDU96257.1"/>
    <property type="molecule type" value="Genomic_DNA"/>
</dbReference>
<reference evidence="7 8" key="1">
    <citation type="submission" date="2019-02" db="EMBL/GenBank/DDBJ databases">
        <title>Deep-cultivation of Planctomycetes and their phenomic and genomic characterization uncovers novel biology.</title>
        <authorList>
            <person name="Wiegand S."/>
            <person name="Jogler M."/>
            <person name="Boedeker C."/>
            <person name="Pinto D."/>
            <person name="Vollmers J."/>
            <person name="Rivas-Marin E."/>
            <person name="Kohn T."/>
            <person name="Peeters S.H."/>
            <person name="Heuer A."/>
            <person name="Rast P."/>
            <person name="Oberbeckmann S."/>
            <person name="Bunk B."/>
            <person name="Jeske O."/>
            <person name="Meyerdierks A."/>
            <person name="Storesund J.E."/>
            <person name="Kallscheuer N."/>
            <person name="Luecker S."/>
            <person name="Lage O.M."/>
            <person name="Pohl T."/>
            <person name="Merkel B.J."/>
            <person name="Hornburger P."/>
            <person name="Mueller R.-W."/>
            <person name="Bruemmer F."/>
            <person name="Labrenz M."/>
            <person name="Spormann A.M."/>
            <person name="Op den Camp H."/>
            <person name="Overmann J."/>
            <person name="Amann R."/>
            <person name="Jetten M.S.M."/>
            <person name="Mascher T."/>
            <person name="Medema M.H."/>
            <person name="Devos D.P."/>
            <person name="Kaster A.-K."/>
            <person name="Ovreas L."/>
            <person name="Rohde M."/>
            <person name="Galperin M.Y."/>
            <person name="Jogler C."/>
        </authorList>
    </citation>
    <scope>NUCLEOTIDE SEQUENCE [LARGE SCALE GENOMIC DNA]</scope>
    <source>
        <strain evidence="7 8">Pla85_3_4</strain>
    </source>
</reference>
<proteinExistence type="predicted"/>
<keyword evidence="4" id="KW-0949">S-adenosyl-L-methionine</keyword>
<dbReference type="Pfam" id="PF07669">
    <property type="entry name" value="Eco57I"/>
    <property type="match status" value="1"/>
</dbReference>
<name>A0A518DWP6_9BACT</name>
<dbReference type="Gene3D" id="3.40.50.150">
    <property type="entry name" value="Vaccinia Virus protein VP39"/>
    <property type="match status" value="2"/>
</dbReference>
<dbReference type="InterPro" id="IPR029063">
    <property type="entry name" value="SAM-dependent_MTases_sf"/>
</dbReference>
<evidence type="ECO:0000256" key="3">
    <source>
        <dbReference type="ARBA" id="ARBA00022679"/>
    </source>
</evidence>
<comment type="catalytic activity">
    <reaction evidence="5">
        <text>a 2'-deoxyadenosine in DNA + S-adenosyl-L-methionine = an N(6)-methyl-2'-deoxyadenosine in DNA + S-adenosyl-L-homocysteine + H(+)</text>
        <dbReference type="Rhea" id="RHEA:15197"/>
        <dbReference type="Rhea" id="RHEA-COMP:12418"/>
        <dbReference type="Rhea" id="RHEA-COMP:12419"/>
        <dbReference type="ChEBI" id="CHEBI:15378"/>
        <dbReference type="ChEBI" id="CHEBI:57856"/>
        <dbReference type="ChEBI" id="CHEBI:59789"/>
        <dbReference type="ChEBI" id="CHEBI:90615"/>
        <dbReference type="ChEBI" id="CHEBI:90616"/>
        <dbReference type="EC" id="2.1.1.72"/>
    </reaction>
</comment>
<dbReference type="GO" id="GO:0032259">
    <property type="term" value="P:methylation"/>
    <property type="evidence" value="ECO:0007669"/>
    <property type="project" value="UniProtKB-KW"/>
</dbReference>
<dbReference type="GO" id="GO:0009007">
    <property type="term" value="F:site-specific DNA-methyltransferase (adenine-specific) activity"/>
    <property type="evidence" value="ECO:0007669"/>
    <property type="project" value="UniProtKB-EC"/>
</dbReference>
<gene>
    <name evidence="7" type="ORF">Pla8534_40760</name>
</gene>
<dbReference type="PRINTS" id="PR00507">
    <property type="entry name" value="N12N6MTFRASE"/>
</dbReference>
<dbReference type="GO" id="GO:0006304">
    <property type="term" value="P:DNA modification"/>
    <property type="evidence" value="ECO:0007669"/>
    <property type="project" value="InterPro"/>
</dbReference>
<keyword evidence="2 7" id="KW-0489">Methyltransferase</keyword>
<dbReference type="REBASE" id="356614">
    <property type="entry name" value="Pba8534ORF40760P"/>
</dbReference>
<evidence type="ECO:0000313" key="8">
    <source>
        <dbReference type="Proteomes" id="UP000317648"/>
    </source>
</evidence>
<keyword evidence="8" id="KW-1185">Reference proteome</keyword>
<evidence type="ECO:0000256" key="4">
    <source>
        <dbReference type="ARBA" id="ARBA00022691"/>
    </source>
</evidence>
<keyword evidence="3" id="KW-0808">Transferase</keyword>
<dbReference type="Proteomes" id="UP000317648">
    <property type="component" value="Chromosome"/>
</dbReference>
<evidence type="ECO:0000256" key="2">
    <source>
        <dbReference type="ARBA" id="ARBA00022603"/>
    </source>
</evidence>
<dbReference type="KEGG" id="lcre:Pla8534_40760"/>
<organism evidence="7 8">
    <name type="scientific">Lignipirellula cremea</name>
    <dbReference type="NCBI Taxonomy" id="2528010"/>
    <lineage>
        <taxon>Bacteria</taxon>
        <taxon>Pseudomonadati</taxon>
        <taxon>Planctomycetota</taxon>
        <taxon>Planctomycetia</taxon>
        <taxon>Pirellulales</taxon>
        <taxon>Pirellulaceae</taxon>
        <taxon>Lignipirellula</taxon>
    </lineage>
</organism>